<dbReference type="Proteomes" id="UP000800035">
    <property type="component" value="Unassembled WGS sequence"/>
</dbReference>
<sequence length="137" mass="14330">MAQAGGCLCGEVRYQVEGEPVKKALCHCADCRKQSGSTYSTNAIYKESDLKVTKGTPKEHATKADSGNIIASHFCANCGSTLWRDGASFPGLKVVKIGTLDDPKALGDAKPQAELYAGGRVPWVAPVEGAAQANAMS</sequence>
<dbReference type="PROSITE" id="PS51891">
    <property type="entry name" value="CENP_V_GFA"/>
    <property type="match status" value="1"/>
</dbReference>
<evidence type="ECO:0000313" key="7">
    <source>
        <dbReference type="Proteomes" id="UP000800035"/>
    </source>
</evidence>
<evidence type="ECO:0000313" key="6">
    <source>
        <dbReference type="EMBL" id="KAF1957201.1"/>
    </source>
</evidence>
<keyword evidence="3" id="KW-0862">Zinc</keyword>
<dbReference type="Gene3D" id="3.90.1590.10">
    <property type="entry name" value="glutathione-dependent formaldehyde- activating enzyme (gfa)"/>
    <property type="match status" value="1"/>
</dbReference>
<evidence type="ECO:0000256" key="1">
    <source>
        <dbReference type="ARBA" id="ARBA00005495"/>
    </source>
</evidence>
<evidence type="ECO:0000256" key="4">
    <source>
        <dbReference type="ARBA" id="ARBA00023239"/>
    </source>
</evidence>
<dbReference type="InterPro" id="IPR011057">
    <property type="entry name" value="Mss4-like_sf"/>
</dbReference>
<dbReference type="GO" id="GO:0046872">
    <property type="term" value="F:metal ion binding"/>
    <property type="evidence" value="ECO:0007669"/>
    <property type="project" value="UniProtKB-KW"/>
</dbReference>
<dbReference type="GO" id="GO:0016846">
    <property type="term" value="F:carbon-sulfur lyase activity"/>
    <property type="evidence" value="ECO:0007669"/>
    <property type="project" value="InterPro"/>
</dbReference>
<comment type="similarity">
    <text evidence="1">Belongs to the Gfa family.</text>
</comment>
<keyword evidence="4" id="KW-0456">Lyase</keyword>
<protein>
    <recommendedName>
        <fullName evidence="5">CENP-V/GFA domain-containing protein</fullName>
    </recommendedName>
</protein>
<dbReference type="SUPFAM" id="SSF51316">
    <property type="entry name" value="Mss4-like"/>
    <property type="match status" value="1"/>
</dbReference>
<keyword evidence="7" id="KW-1185">Reference proteome</keyword>
<evidence type="ECO:0000256" key="3">
    <source>
        <dbReference type="ARBA" id="ARBA00022833"/>
    </source>
</evidence>
<dbReference type="OrthoDB" id="406544at2759"/>
<gene>
    <name evidence="6" type="ORF">CC80DRAFT_492004</name>
</gene>
<evidence type="ECO:0000256" key="2">
    <source>
        <dbReference type="ARBA" id="ARBA00022723"/>
    </source>
</evidence>
<feature type="domain" description="CENP-V/GFA" evidence="5">
    <location>
        <begin position="3"/>
        <end position="124"/>
    </location>
</feature>
<dbReference type="InterPro" id="IPR006913">
    <property type="entry name" value="CENP-V/GFA"/>
</dbReference>
<evidence type="ECO:0000259" key="5">
    <source>
        <dbReference type="PROSITE" id="PS51891"/>
    </source>
</evidence>
<keyword evidence="2" id="KW-0479">Metal-binding</keyword>
<name>A0A6A5TX55_9PLEO</name>
<organism evidence="6 7">
    <name type="scientific">Byssothecium circinans</name>
    <dbReference type="NCBI Taxonomy" id="147558"/>
    <lineage>
        <taxon>Eukaryota</taxon>
        <taxon>Fungi</taxon>
        <taxon>Dikarya</taxon>
        <taxon>Ascomycota</taxon>
        <taxon>Pezizomycotina</taxon>
        <taxon>Dothideomycetes</taxon>
        <taxon>Pleosporomycetidae</taxon>
        <taxon>Pleosporales</taxon>
        <taxon>Massarineae</taxon>
        <taxon>Massarinaceae</taxon>
        <taxon>Byssothecium</taxon>
    </lineage>
</organism>
<dbReference type="EMBL" id="ML976990">
    <property type="protein sequence ID" value="KAF1957201.1"/>
    <property type="molecule type" value="Genomic_DNA"/>
</dbReference>
<reference evidence="6" key="1">
    <citation type="journal article" date="2020" name="Stud. Mycol.">
        <title>101 Dothideomycetes genomes: a test case for predicting lifestyles and emergence of pathogens.</title>
        <authorList>
            <person name="Haridas S."/>
            <person name="Albert R."/>
            <person name="Binder M."/>
            <person name="Bloem J."/>
            <person name="Labutti K."/>
            <person name="Salamov A."/>
            <person name="Andreopoulos B."/>
            <person name="Baker S."/>
            <person name="Barry K."/>
            <person name="Bills G."/>
            <person name="Bluhm B."/>
            <person name="Cannon C."/>
            <person name="Castanera R."/>
            <person name="Culley D."/>
            <person name="Daum C."/>
            <person name="Ezra D."/>
            <person name="Gonzalez J."/>
            <person name="Henrissat B."/>
            <person name="Kuo A."/>
            <person name="Liang C."/>
            <person name="Lipzen A."/>
            <person name="Lutzoni F."/>
            <person name="Magnuson J."/>
            <person name="Mondo S."/>
            <person name="Nolan M."/>
            <person name="Ohm R."/>
            <person name="Pangilinan J."/>
            <person name="Park H.-J."/>
            <person name="Ramirez L."/>
            <person name="Alfaro M."/>
            <person name="Sun H."/>
            <person name="Tritt A."/>
            <person name="Yoshinaga Y."/>
            <person name="Zwiers L.-H."/>
            <person name="Turgeon B."/>
            <person name="Goodwin S."/>
            <person name="Spatafora J."/>
            <person name="Crous P."/>
            <person name="Grigoriev I."/>
        </authorList>
    </citation>
    <scope>NUCLEOTIDE SEQUENCE</scope>
    <source>
        <strain evidence="6">CBS 675.92</strain>
    </source>
</reference>
<proteinExistence type="inferred from homology"/>
<accession>A0A6A5TX55</accession>
<dbReference type="PANTHER" id="PTHR33337">
    <property type="entry name" value="GFA DOMAIN-CONTAINING PROTEIN"/>
    <property type="match status" value="1"/>
</dbReference>
<dbReference type="AlphaFoldDB" id="A0A6A5TX55"/>
<dbReference type="PANTHER" id="PTHR33337:SF30">
    <property type="entry name" value="DUF636 DOMAIN PROTEIN (AFU_ORTHOLOGUE AFUA_1G03180)"/>
    <property type="match status" value="1"/>
</dbReference>
<dbReference type="Pfam" id="PF04828">
    <property type="entry name" value="GFA"/>
    <property type="match status" value="1"/>
</dbReference>